<comment type="caution">
    <text evidence="3">The sequence shown here is derived from an EMBL/GenBank/DDBJ whole genome shotgun (WGS) entry which is preliminary data.</text>
</comment>
<evidence type="ECO:0000259" key="2">
    <source>
        <dbReference type="Pfam" id="PF18678"/>
    </source>
</evidence>
<dbReference type="InterPro" id="IPR041013">
    <property type="entry name" value="AOC-like"/>
</dbReference>
<reference evidence="3 4" key="1">
    <citation type="journal article" date="2019" name="Int. J. Syst. Evol. Microbiol.">
        <title>The Global Catalogue of Microorganisms (GCM) 10K type strain sequencing project: providing services to taxonomists for standard genome sequencing and annotation.</title>
        <authorList>
            <consortium name="The Broad Institute Genomics Platform"/>
            <consortium name="The Broad Institute Genome Sequencing Center for Infectious Disease"/>
            <person name="Wu L."/>
            <person name="Ma J."/>
        </authorList>
    </citation>
    <scope>NUCLEOTIDE SEQUENCE [LARGE SCALE GENOMIC DNA]</scope>
    <source>
        <strain evidence="3 4">JCM 16014</strain>
    </source>
</reference>
<proteinExistence type="predicted"/>
<dbReference type="RefSeq" id="WP_344663482.1">
    <property type="nucleotide sequence ID" value="NZ_BAAAQN010000001.1"/>
</dbReference>
<evidence type="ECO:0000256" key="1">
    <source>
        <dbReference type="SAM" id="SignalP"/>
    </source>
</evidence>
<feature type="domain" description="Allene oxide cyclase barrel-like" evidence="2">
    <location>
        <begin position="65"/>
        <end position="164"/>
    </location>
</feature>
<feature type="signal peptide" evidence="1">
    <location>
        <begin position="1"/>
        <end position="25"/>
    </location>
</feature>
<dbReference type="Pfam" id="PF18678">
    <property type="entry name" value="AOC_like"/>
    <property type="match status" value="1"/>
</dbReference>
<protein>
    <recommendedName>
        <fullName evidence="2">Allene oxide cyclase barrel-like domain-containing protein</fullName>
    </recommendedName>
</protein>
<gene>
    <name evidence="3" type="ORF">GCM10009839_01520</name>
</gene>
<dbReference type="Proteomes" id="UP001500751">
    <property type="component" value="Unassembled WGS sequence"/>
</dbReference>
<organism evidence="3 4">
    <name type="scientific">Catenulispora yoronensis</name>
    <dbReference type="NCBI Taxonomy" id="450799"/>
    <lineage>
        <taxon>Bacteria</taxon>
        <taxon>Bacillati</taxon>
        <taxon>Actinomycetota</taxon>
        <taxon>Actinomycetes</taxon>
        <taxon>Catenulisporales</taxon>
        <taxon>Catenulisporaceae</taxon>
        <taxon>Catenulispora</taxon>
    </lineage>
</organism>
<keyword evidence="4" id="KW-1185">Reference proteome</keyword>
<accession>A0ABN2TJ09</accession>
<sequence length="212" mass="22020">MRPNWFAKRSRVLAAAALAVSGAVAGVADSGPAAAAASHKPAPAALHLRNLTLVLNWQIVKGLTETGGPRVGTDTDYNISIYAADGSLLGTQQGNTLINYIDPVTGDIFVHQQDIVKIAGGTFVDSGVVNATQSYNGQQQTLWVQGVSGKLAGQFGVFQDIPVIPVLGPKIWQATADIELAPAGELSQATGLDAFNKLYAKTIAQGSKGPWG</sequence>
<evidence type="ECO:0000313" key="3">
    <source>
        <dbReference type="EMBL" id="GAA2011186.1"/>
    </source>
</evidence>
<evidence type="ECO:0000313" key="4">
    <source>
        <dbReference type="Proteomes" id="UP001500751"/>
    </source>
</evidence>
<name>A0ABN2TJ09_9ACTN</name>
<dbReference type="EMBL" id="BAAAQN010000001">
    <property type="protein sequence ID" value="GAA2011186.1"/>
    <property type="molecule type" value="Genomic_DNA"/>
</dbReference>
<feature type="chain" id="PRO_5045983837" description="Allene oxide cyclase barrel-like domain-containing protein" evidence="1">
    <location>
        <begin position="26"/>
        <end position="212"/>
    </location>
</feature>
<keyword evidence="1" id="KW-0732">Signal</keyword>